<dbReference type="EMBL" id="CAKMAB010000029">
    <property type="protein sequence ID" value="CAH1058102.1"/>
    <property type="molecule type" value="Genomic_DNA"/>
</dbReference>
<evidence type="ECO:0000313" key="2">
    <source>
        <dbReference type="Proteomes" id="UP000838749"/>
    </source>
</evidence>
<comment type="caution">
    <text evidence="1">The sequence shown here is derived from an EMBL/GenBank/DDBJ whole genome shotgun (WGS) entry which is preliminary data.</text>
</comment>
<organism evidence="1 2">
    <name type="scientific">Paenibacillus pseudetheri</name>
    <dbReference type="NCBI Taxonomy" id="2897682"/>
    <lineage>
        <taxon>Bacteria</taxon>
        <taxon>Bacillati</taxon>
        <taxon>Bacillota</taxon>
        <taxon>Bacilli</taxon>
        <taxon>Bacillales</taxon>
        <taxon>Paenibacillaceae</taxon>
        <taxon>Paenibacillus</taxon>
    </lineage>
</organism>
<name>A0ABN8FNV9_9BACL</name>
<gene>
    <name evidence="1" type="ORF">PAECIP111894_04275</name>
</gene>
<proteinExistence type="predicted"/>
<protein>
    <submittedName>
        <fullName evidence="1">Uncharacterized protein</fullName>
    </submittedName>
</protein>
<accession>A0ABN8FNV9</accession>
<dbReference type="Proteomes" id="UP000838749">
    <property type="component" value="Unassembled WGS sequence"/>
</dbReference>
<sequence length="42" mass="5306">MHNQIDLYKKNIFDNLKKFSRIKHKEQHQLLSKKTKPHWFKE</sequence>
<reference evidence="1" key="1">
    <citation type="submission" date="2021-12" db="EMBL/GenBank/DDBJ databases">
        <authorList>
            <person name="Criscuolo A."/>
        </authorList>
    </citation>
    <scope>NUCLEOTIDE SEQUENCE</scope>
    <source>
        <strain evidence="1">CIP111894</strain>
    </source>
</reference>
<evidence type="ECO:0000313" key="1">
    <source>
        <dbReference type="EMBL" id="CAH1058102.1"/>
    </source>
</evidence>
<keyword evidence="2" id="KW-1185">Reference proteome</keyword>